<feature type="chain" id="PRO_5040118130" evidence="1">
    <location>
        <begin position="26"/>
        <end position="169"/>
    </location>
</feature>
<dbReference type="GeneID" id="64594289"/>
<gene>
    <name evidence="2" type="ORF">HD556DRAFT_1311254</name>
</gene>
<keyword evidence="1" id="KW-0732">Signal</keyword>
<comment type="caution">
    <text evidence="2">The sequence shown here is derived from an EMBL/GenBank/DDBJ whole genome shotgun (WGS) entry which is preliminary data.</text>
</comment>
<dbReference type="Proteomes" id="UP000719766">
    <property type="component" value="Unassembled WGS sequence"/>
</dbReference>
<name>A0A9P7AHB9_9AGAM</name>
<evidence type="ECO:0000313" key="3">
    <source>
        <dbReference type="Proteomes" id="UP000719766"/>
    </source>
</evidence>
<feature type="signal peptide" evidence="1">
    <location>
        <begin position="1"/>
        <end position="25"/>
    </location>
</feature>
<keyword evidence="3" id="KW-1185">Reference proteome</keyword>
<protein>
    <submittedName>
        <fullName evidence="2">Uncharacterized protein</fullName>
    </submittedName>
</protein>
<dbReference type="RefSeq" id="XP_041156547.1">
    <property type="nucleotide sequence ID" value="XM_041300525.1"/>
</dbReference>
<proteinExistence type="predicted"/>
<reference evidence="2" key="1">
    <citation type="journal article" date="2020" name="New Phytol.">
        <title>Comparative genomics reveals dynamic genome evolution in host specialist ectomycorrhizal fungi.</title>
        <authorList>
            <person name="Lofgren L.A."/>
            <person name="Nguyen N.H."/>
            <person name="Vilgalys R."/>
            <person name="Ruytinx J."/>
            <person name="Liao H.L."/>
            <person name="Branco S."/>
            <person name="Kuo A."/>
            <person name="LaButti K."/>
            <person name="Lipzen A."/>
            <person name="Andreopoulos W."/>
            <person name="Pangilinan J."/>
            <person name="Riley R."/>
            <person name="Hundley H."/>
            <person name="Na H."/>
            <person name="Barry K."/>
            <person name="Grigoriev I.V."/>
            <person name="Stajich J.E."/>
            <person name="Kennedy P.G."/>
        </authorList>
    </citation>
    <scope>NUCLEOTIDE SEQUENCE</scope>
    <source>
        <strain evidence="2">S12</strain>
    </source>
</reference>
<organism evidence="2 3">
    <name type="scientific">Suillus plorans</name>
    <dbReference type="NCBI Taxonomy" id="116603"/>
    <lineage>
        <taxon>Eukaryota</taxon>
        <taxon>Fungi</taxon>
        <taxon>Dikarya</taxon>
        <taxon>Basidiomycota</taxon>
        <taxon>Agaricomycotina</taxon>
        <taxon>Agaricomycetes</taxon>
        <taxon>Agaricomycetidae</taxon>
        <taxon>Boletales</taxon>
        <taxon>Suillineae</taxon>
        <taxon>Suillaceae</taxon>
        <taxon>Suillus</taxon>
    </lineage>
</organism>
<accession>A0A9P7AHB9</accession>
<evidence type="ECO:0000256" key="1">
    <source>
        <dbReference type="SAM" id="SignalP"/>
    </source>
</evidence>
<sequence>MGAAAMWAAVMGAAAMWAAAMGAAAMGEAAMGAAAMGAAAVGTIRGTAAGVGVVATWDFCPRRRGGMFKSNVSHKRSNRSKHSIINCDMMQEEQQNIHPGTRAAQHKKFPMHHPVGYMIEDLREDSNPVPMSMVVRLGGFLSKWESGRQVPMHHPIGWPMAMMLIGVDE</sequence>
<dbReference type="AlphaFoldDB" id="A0A9P7AHB9"/>
<evidence type="ECO:0000313" key="2">
    <source>
        <dbReference type="EMBL" id="KAG1789487.1"/>
    </source>
</evidence>
<dbReference type="EMBL" id="JABBWE010000058">
    <property type="protein sequence ID" value="KAG1789487.1"/>
    <property type="molecule type" value="Genomic_DNA"/>
</dbReference>